<dbReference type="Proteomes" id="UP000033423">
    <property type="component" value="Unassembled WGS sequence"/>
</dbReference>
<dbReference type="EMBL" id="LACI01001440">
    <property type="protein sequence ID" value="KJU84455.1"/>
    <property type="molecule type" value="Genomic_DNA"/>
</dbReference>
<evidence type="ECO:0000313" key="2">
    <source>
        <dbReference type="EMBL" id="KJU84455.1"/>
    </source>
</evidence>
<keyword evidence="3" id="KW-1185">Reference proteome</keyword>
<keyword evidence="1" id="KW-0812">Transmembrane</keyword>
<keyword evidence="1" id="KW-0472">Membrane</keyword>
<reference evidence="2 3" key="1">
    <citation type="submission" date="2015-02" db="EMBL/GenBank/DDBJ databases">
        <title>Single-cell genomics of uncultivated deep-branching MTB reveals a conserved set of magnetosome genes.</title>
        <authorList>
            <person name="Kolinko S."/>
            <person name="Richter M."/>
            <person name="Glockner F.O."/>
            <person name="Brachmann A."/>
            <person name="Schuler D."/>
        </authorList>
    </citation>
    <scope>NUCLEOTIDE SEQUENCE [LARGE SCALE GENOMIC DNA]</scope>
    <source>
        <strain evidence="2">TM-1</strain>
    </source>
</reference>
<keyword evidence="1" id="KW-1133">Transmembrane helix</keyword>
<dbReference type="AlphaFoldDB" id="A0A0F3GR72"/>
<feature type="transmembrane region" description="Helical" evidence="1">
    <location>
        <begin position="12"/>
        <end position="30"/>
    </location>
</feature>
<name>A0A0F3GR72_9BACT</name>
<evidence type="ECO:0000313" key="3">
    <source>
        <dbReference type="Proteomes" id="UP000033423"/>
    </source>
</evidence>
<proteinExistence type="predicted"/>
<organism evidence="2 3">
    <name type="scientific">Candidatus Magnetobacterium bavaricum</name>
    <dbReference type="NCBI Taxonomy" id="29290"/>
    <lineage>
        <taxon>Bacteria</taxon>
        <taxon>Pseudomonadati</taxon>
        <taxon>Nitrospirota</taxon>
        <taxon>Thermodesulfovibrionia</taxon>
        <taxon>Thermodesulfovibrionales</taxon>
        <taxon>Candidatus Magnetobacteriaceae</taxon>
        <taxon>Candidatus Magnetobacterium</taxon>
    </lineage>
</organism>
<protein>
    <submittedName>
        <fullName evidence="2">Uncharacterized protein</fullName>
    </submittedName>
</protein>
<gene>
    <name evidence="2" type="ORF">MBAV_003352</name>
</gene>
<sequence length="78" mass="9087">MSSIGLFIEYIYSIYIIIIYIITYIYYIGFKMSYVRYSDSYSKITISRITGSVYHGKALDSSLRLTIDSLLKVQQTCQ</sequence>
<accession>A0A0F3GR72</accession>
<comment type="caution">
    <text evidence="2">The sequence shown here is derived from an EMBL/GenBank/DDBJ whole genome shotgun (WGS) entry which is preliminary data.</text>
</comment>
<evidence type="ECO:0000256" key="1">
    <source>
        <dbReference type="SAM" id="Phobius"/>
    </source>
</evidence>